<name>A0A1M4VK57_9SPHI</name>
<keyword evidence="2" id="KW-1185">Reference proteome</keyword>
<dbReference type="OrthoDB" id="798614at2"/>
<accession>A0A1M4VK57</accession>
<evidence type="ECO:0000313" key="2">
    <source>
        <dbReference type="Proteomes" id="UP000184287"/>
    </source>
</evidence>
<dbReference type="AlphaFoldDB" id="A0A1M4VK57"/>
<reference evidence="2" key="1">
    <citation type="submission" date="2016-11" db="EMBL/GenBank/DDBJ databases">
        <authorList>
            <person name="Varghese N."/>
            <person name="Submissions S."/>
        </authorList>
    </citation>
    <scope>NUCLEOTIDE SEQUENCE [LARGE SCALE GENOMIC DNA]</scope>
    <source>
        <strain evidence="2">DSM 16990</strain>
    </source>
</reference>
<proteinExistence type="predicted"/>
<protein>
    <submittedName>
        <fullName evidence="1">Uncharacterized protein</fullName>
    </submittedName>
</protein>
<dbReference type="Proteomes" id="UP000184287">
    <property type="component" value="Unassembled WGS sequence"/>
</dbReference>
<dbReference type="RefSeq" id="WP_073227989.1">
    <property type="nucleotide sequence ID" value="NZ_FQUQ01000001.1"/>
</dbReference>
<organism evidence="1 2">
    <name type="scientific">Pedobacter caeni</name>
    <dbReference type="NCBI Taxonomy" id="288992"/>
    <lineage>
        <taxon>Bacteria</taxon>
        <taxon>Pseudomonadati</taxon>
        <taxon>Bacteroidota</taxon>
        <taxon>Sphingobacteriia</taxon>
        <taxon>Sphingobacteriales</taxon>
        <taxon>Sphingobacteriaceae</taxon>
        <taxon>Pedobacter</taxon>
    </lineage>
</organism>
<gene>
    <name evidence="1" type="ORF">SAMN04488522_101935</name>
</gene>
<evidence type="ECO:0000313" key="1">
    <source>
        <dbReference type="EMBL" id="SHE69374.1"/>
    </source>
</evidence>
<dbReference type="EMBL" id="FQUQ01000001">
    <property type="protein sequence ID" value="SHE69374.1"/>
    <property type="molecule type" value="Genomic_DNA"/>
</dbReference>
<sequence>MKKEETFQAQLKRFAFDPLKDKVVANLKDHSKDPYIVKKVNKAIETLKKTGVPAELLKLQAER</sequence>